<evidence type="ECO:0000256" key="1">
    <source>
        <dbReference type="SAM" id="MobiDB-lite"/>
    </source>
</evidence>
<dbReference type="PANTHER" id="PTHR42736:SF1">
    <property type="entry name" value="PROTEIN-GLUTAMINE GAMMA-GLUTAMYLTRANSFERASE"/>
    <property type="match status" value="1"/>
</dbReference>
<feature type="transmembrane region" description="Helical" evidence="2">
    <location>
        <begin position="253"/>
        <end position="270"/>
    </location>
</feature>
<keyword evidence="5" id="KW-1185">Reference proteome</keyword>
<protein>
    <recommendedName>
        <fullName evidence="3">Transglutaminase-like domain-containing protein</fullName>
    </recommendedName>
</protein>
<dbReference type="Pfam" id="PF01841">
    <property type="entry name" value="Transglut_core"/>
    <property type="match status" value="1"/>
</dbReference>
<gene>
    <name evidence="4" type="ORF">GC102_37640</name>
</gene>
<accession>A0ABX1ZDL2</accession>
<feature type="transmembrane region" description="Helical" evidence="2">
    <location>
        <begin position="290"/>
        <end position="309"/>
    </location>
</feature>
<keyword evidence="2" id="KW-1133">Transmembrane helix</keyword>
<feature type="transmembrane region" description="Helical" evidence="2">
    <location>
        <begin position="229"/>
        <end position="247"/>
    </location>
</feature>
<dbReference type="PANTHER" id="PTHR42736">
    <property type="entry name" value="PROTEIN-GLUTAMINE GAMMA-GLUTAMYLTRANSFERASE"/>
    <property type="match status" value="1"/>
</dbReference>
<feature type="transmembrane region" description="Helical" evidence="2">
    <location>
        <begin position="119"/>
        <end position="139"/>
    </location>
</feature>
<dbReference type="RefSeq" id="WP_171694108.1">
    <property type="nucleotide sequence ID" value="NZ_WHOC01000198.1"/>
</dbReference>
<dbReference type="InterPro" id="IPR002931">
    <property type="entry name" value="Transglutaminase-like"/>
</dbReference>
<feature type="transmembrane region" description="Helical" evidence="2">
    <location>
        <begin position="204"/>
        <end position="222"/>
    </location>
</feature>
<feature type="transmembrane region" description="Helical" evidence="2">
    <location>
        <begin position="702"/>
        <end position="720"/>
    </location>
</feature>
<dbReference type="InterPro" id="IPR038765">
    <property type="entry name" value="Papain-like_cys_pep_sf"/>
</dbReference>
<feature type="domain" description="Transglutaminase-like" evidence="3">
    <location>
        <begin position="564"/>
        <end position="640"/>
    </location>
</feature>
<proteinExistence type="predicted"/>
<feature type="transmembrane region" description="Helical" evidence="2">
    <location>
        <begin position="146"/>
        <end position="165"/>
    </location>
</feature>
<evidence type="ECO:0000313" key="4">
    <source>
        <dbReference type="EMBL" id="NOU91408.1"/>
    </source>
</evidence>
<sequence length="824" mass="92072">MQPLEPNRAPRALSRPLRSSADSSRLKSRSLRTNSLSTSSLSTNSLSTSSLSTNSLSTSSIHASAKPAAAIPSSPIFHSSAITNAQSSSPITNTFFRDSLISLLLFLLLSEWLRPLAWMADASIQIGPILVVFAICIAIDCFKVPYVWGWTAKSIIILLFIGFMFDREGFLTGAWIIDLVRILSQDAVHIVQAHFDFISGQMRTLLFLLGWSLLISVVQALMLQRQHSLWFVAATLMYLVFLQLVLGADTVQGIMRTIGYGLLLLSLLNLSRIEQTYGISSVRSGGVFQWIVVSLVVVSALASVGWYSARQAEPAPLMKPVSWAYLYDRIFDLYKEDTGANGSFARSGYGQDDSSLGGPLQVDTTPVFTARTSELTYWRGESKSFYDGKGWTEPNQKLESYVIPNQPFTGRAVNQEILWNTKSPNSQLFMGGRLLSVDMLLSEKGKPLTPSSLLTSEFSGKVTLPEIIDPLSYYKITVQPVHEDPSILNTDMGSYPSGITEEYLQLPAALPRSVRSIAEQVTANRLTPYAKAVAIEQYLSNTYTYSLEKSTHPSRNEDFVSHFLFVDRTGYCDHFSTSMVVMLRSVGVPARWVKGFAPGTLQASSDGDGLQEVMVRNLDAHSWVEVYFPSMGWVPFEPTPGFSGISSDHPRETLTTAAMEQAAMTASLTNIPTSSKFTTNPSEWLRETKDRIVNFAKTYRNAFIVLIGCCLLLVGIFVLLRRKGFLVNSRLYFPIYKSKQGNLHPMTPYMDRLWMQLFRKYGAKSANQTVREYVTTLNFKDQRQKQALLEFALIYESVRYDTVNSLTYTKREITAIWKAIQKTH</sequence>
<dbReference type="Gene3D" id="3.10.620.30">
    <property type="match status" value="1"/>
</dbReference>
<keyword evidence="2" id="KW-0812">Transmembrane</keyword>
<feature type="compositionally biased region" description="Low complexity" evidence="1">
    <location>
        <begin position="31"/>
        <end position="51"/>
    </location>
</feature>
<dbReference type="SMART" id="SM00460">
    <property type="entry name" value="TGc"/>
    <property type="match status" value="1"/>
</dbReference>
<keyword evidence="2" id="KW-0472">Membrane</keyword>
<evidence type="ECO:0000259" key="3">
    <source>
        <dbReference type="SMART" id="SM00460"/>
    </source>
</evidence>
<comment type="caution">
    <text evidence="4">The sequence shown here is derived from an EMBL/GenBank/DDBJ whole genome shotgun (WGS) entry which is preliminary data.</text>
</comment>
<evidence type="ECO:0000313" key="5">
    <source>
        <dbReference type="Proteomes" id="UP000658690"/>
    </source>
</evidence>
<evidence type="ECO:0000256" key="2">
    <source>
        <dbReference type="SAM" id="Phobius"/>
    </source>
</evidence>
<organism evidence="4 5">
    <name type="scientific">Paenibacillus germinis</name>
    <dbReference type="NCBI Taxonomy" id="2654979"/>
    <lineage>
        <taxon>Bacteria</taxon>
        <taxon>Bacillati</taxon>
        <taxon>Bacillota</taxon>
        <taxon>Bacilli</taxon>
        <taxon>Bacillales</taxon>
        <taxon>Paenibacillaceae</taxon>
        <taxon>Paenibacillus</taxon>
    </lineage>
</organism>
<reference evidence="4 5" key="1">
    <citation type="submission" date="2019-10" db="EMBL/GenBank/DDBJ databases">
        <title>Description of Paenibacillus choica sp. nov.</title>
        <authorList>
            <person name="Carlier A."/>
            <person name="Qi S."/>
        </authorList>
    </citation>
    <scope>NUCLEOTIDE SEQUENCE [LARGE SCALE GENOMIC DNA]</scope>
    <source>
        <strain evidence="4 5">LMG 31460</strain>
    </source>
</reference>
<dbReference type="SUPFAM" id="SSF54001">
    <property type="entry name" value="Cysteine proteinases"/>
    <property type="match status" value="1"/>
</dbReference>
<name>A0ABX1ZDL2_9BACL</name>
<dbReference type="InterPro" id="IPR052901">
    <property type="entry name" value="Bact_TGase-like"/>
</dbReference>
<feature type="region of interest" description="Disordered" evidence="1">
    <location>
        <begin position="1"/>
        <end position="51"/>
    </location>
</feature>
<dbReference type="Proteomes" id="UP000658690">
    <property type="component" value="Unassembled WGS sequence"/>
</dbReference>
<dbReference type="EMBL" id="WHOC01000198">
    <property type="protein sequence ID" value="NOU91408.1"/>
    <property type="molecule type" value="Genomic_DNA"/>
</dbReference>